<feature type="domain" description="NAD-dependent epimerase/dehydratase" evidence="2">
    <location>
        <begin position="5"/>
        <end position="213"/>
    </location>
</feature>
<dbReference type="GO" id="GO:0004029">
    <property type="term" value="F:aldehyde dehydrogenase (NAD+) activity"/>
    <property type="evidence" value="ECO:0007669"/>
    <property type="project" value="TreeGrafter"/>
</dbReference>
<accession>A0A1H9EW19</accession>
<dbReference type="GO" id="GO:0005737">
    <property type="term" value="C:cytoplasm"/>
    <property type="evidence" value="ECO:0007669"/>
    <property type="project" value="TreeGrafter"/>
</dbReference>
<dbReference type="CDD" id="cd05266">
    <property type="entry name" value="SDR_a4"/>
    <property type="match status" value="1"/>
</dbReference>
<gene>
    <name evidence="3" type="ORF">SAMN05421693_12323</name>
</gene>
<dbReference type="PANTHER" id="PTHR48079">
    <property type="entry name" value="PROTEIN YEEZ"/>
    <property type="match status" value="1"/>
</dbReference>
<dbReference type="Pfam" id="PF01370">
    <property type="entry name" value="Epimerase"/>
    <property type="match status" value="1"/>
</dbReference>
<sequence length="293" mass="31931">MMKPVLIVGCGYVGERVARRLIDAGHRVTAVVRHPERAEYLQAQGIDTQLADLDTDANFEALPLTGALVLHSVPPPNEGTQDPRTANFVEWCRRLPPDNIVYISTTGVYGDQQGGQVDELTEPNPQTDRGRRRLDAEQRLTALMQETGIPVVILRAPGIYGPGRLPLDRILKGEPVICPEEASPGNRIHADDLASLCVAALDHGAGGKVYNVGDGDHRSMTEFVQATADAAGLERPHCVTFAQAEQVIPPGMMSYLRESRVVLCGRATVELGVDLRYPRMEAGIKASLEETRR</sequence>
<keyword evidence="4" id="KW-1185">Reference proteome</keyword>
<dbReference type="Gene3D" id="3.40.50.720">
    <property type="entry name" value="NAD(P)-binding Rossmann-like Domain"/>
    <property type="match status" value="1"/>
</dbReference>
<name>A0A1H9EW19_9GAMM</name>
<evidence type="ECO:0000313" key="3">
    <source>
        <dbReference type="EMBL" id="SEQ29920.1"/>
    </source>
</evidence>
<dbReference type="RefSeq" id="WP_238375950.1">
    <property type="nucleotide sequence ID" value="NZ_FOFO01000023.1"/>
</dbReference>
<dbReference type="Proteomes" id="UP000199496">
    <property type="component" value="Unassembled WGS sequence"/>
</dbReference>
<evidence type="ECO:0000313" key="4">
    <source>
        <dbReference type="Proteomes" id="UP000199496"/>
    </source>
</evidence>
<reference evidence="3 4" key="1">
    <citation type="submission" date="2016-10" db="EMBL/GenBank/DDBJ databases">
        <authorList>
            <person name="de Groot N.N."/>
        </authorList>
    </citation>
    <scope>NUCLEOTIDE SEQUENCE [LARGE SCALE GENOMIC DNA]</scope>
    <source>
        <strain evidence="3 4">B7-7</strain>
    </source>
</reference>
<dbReference type="SUPFAM" id="SSF51735">
    <property type="entry name" value="NAD(P)-binding Rossmann-fold domains"/>
    <property type="match status" value="1"/>
</dbReference>
<dbReference type="STRING" id="867345.SAMN05421693_12323"/>
<dbReference type="InterPro" id="IPR036291">
    <property type="entry name" value="NAD(P)-bd_dom_sf"/>
</dbReference>
<organism evidence="3 4">
    <name type="scientific">Ectothiorhodospira magna</name>
    <dbReference type="NCBI Taxonomy" id="867345"/>
    <lineage>
        <taxon>Bacteria</taxon>
        <taxon>Pseudomonadati</taxon>
        <taxon>Pseudomonadota</taxon>
        <taxon>Gammaproteobacteria</taxon>
        <taxon>Chromatiales</taxon>
        <taxon>Ectothiorhodospiraceae</taxon>
        <taxon>Ectothiorhodospira</taxon>
    </lineage>
</organism>
<feature type="region of interest" description="Disordered" evidence="1">
    <location>
        <begin position="112"/>
        <end position="132"/>
    </location>
</feature>
<proteinExistence type="predicted"/>
<dbReference type="PANTHER" id="PTHR48079:SF6">
    <property type="entry name" value="NAD(P)-BINDING DOMAIN-CONTAINING PROTEIN-RELATED"/>
    <property type="match status" value="1"/>
</dbReference>
<dbReference type="AlphaFoldDB" id="A0A1H9EW19"/>
<dbReference type="EMBL" id="FOFO01000023">
    <property type="protein sequence ID" value="SEQ29920.1"/>
    <property type="molecule type" value="Genomic_DNA"/>
</dbReference>
<dbReference type="InterPro" id="IPR001509">
    <property type="entry name" value="Epimerase_deHydtase"/>
</dbReference>
<evidence type="ECO:0000259" key="2">
    <source>
        <dbReference type="Pfam" id="PF01370"/>
    </source>
</evidence>
<protein>
    <submittedName>
        <fullName evidence="3">Nucleoside-diphosphate-sugar epimerase</fullName>
    </submittedName>
</protein>
<evidence type="ECO:0000256" key="1">
    <source>
        <dbReference type="SAM" id="MobiDB-lite"/>
    </source>
</evidence>
<dbReference type="InterPro" id="IPR051783">
    <property type="entry name" value="NAD(P)-dependent_oxidoreduct"/>
</dbReference>